<name>A0A9Q4HAL8_BACSC</name>
<comment type="caution">
    <text evidence="1">The sequence shown here is derived from an EMBL/GenBank/DDBJ whole genome shotgun (WGS) entry which is preliminary data.</text>
</comment>
<evidence type="ECO:0000313" key="2">
    <source>
        <dbReference type="Proteomes" id="UP001070352"/>
    </source>
</evidence>
<accession>A0A9Q4HAL8</accession>
<protein>
    <submittedName>
        <fullName evidence="1">XRE family transcriptional regulator</fullName>
    </submittedName>
</protein>
<sequence>QEGTHAQFDLDEILNDPETLIAGCNGMISEEQAKELLYYLLKKEFDEH</sequence>
<proteinExistence type="predicted"/>
<evidence type="ECO:0000313" key="1">
    <source>
        <dbReference type="EMBL" id="MCY8122866.1"/>
    </source>
</evidence>
<feature type="non-terminal residue" evidence="1">
    <location>
        <position position="1"/>
    </location>
</feature>
<dbReference type="AlphaFoldDB" id="A0A9Q4HAL8"/>
<dbReference type="Proteomes" id="UP001070352">
    <property type="component" value="Unassembled WGS sequence"/>
</dbReference>
<gene>
    <name evidence="1" type="ORF">MOC45_20140</name>
</gene>
<organism evidence="1 2">
    <name type="scientific">Bacillus spizizenii</name>
    <name type="common">Bacillus subtilis subsp. spizizenii</name>
    <dbReference type="NCBI Taxonomy" id="96241"/>
    <lineage>
        <taxon>Bacteria</taxon>
        <taxon>Bacillati</taxon>
        <taxon>Bacillota</taxon>
        <taxon>Bacilli</taxon>
        <taxon>Bacillales</taxon>
        <taxon>Bacillaceae</taxon>
        <taxon>Bacillus</taxon>
    </lineage>
</organism>
<reference evidence="1" key="1">
    <citation type="submission" date="2022-02" db="EMBL/GenBank/DDBJ databases">
        <title>Crop Bioprotection Bacillus Genome Sequencing.</title>
        <authorList>
            <person name="Dunlap C."/>
        </authorList>
    </citation>
    <scope>NUCLEOTIDE SEQUENCE</scope>
    <source>
        <strain evidence="1">M18B4</strain>
    </source>
</reference>
<dbReference type="EMBL" id="JALANJ010000044">
    <property type="protein sequence ID" value="MCY8122866.1"/>
    <property type="molecule type" value="Genomic_DNA"/>
</dbReference>